<keyword evidence="3" id="KW-0560">Oxidoreductase</keyword>
<evidence type="ECO:0000256" key="3">
    <source>
        <dbReference type="ARBA" id="ARBA00023002"/>
    </source>
</evidence>
<dbReference type="InterPro" id="IPR013328">
    <property type="entry name" value="6PGD_dom2"/>
</dbReference>
<feature type="domain" description="3-hydroxyacyl-CoA dehydrogenase NAD binding" evidence="5">
    <location>
        <begin position="36"/>
        <end position="168"/>
    </location>
</feature>
<dbReference type="InterPro" id="IPR008927">
    <property type="entry name" value="6-PGluconate_DH-like_C_sf"/>
</dbReference>
<accession>A0ABY6Z2I7</accession>
<proteinExistence type="inferred from homology"/>
<reference evidence="6" key="1">
    <citation type="submission" date="2022-08" db="EMBL/GenBank/DDBJ databases">
        <title>Alicyclobacillus dauci DSM2870, complete genome.</title>
        <authorList>
            <person name="Wang Q."/>
            <person name="Cai R."/>
            <person name="Wang Z."/>
        </authorList>
    </citation>
    <scope>NUCLEOTIDE SEQUENCE</scope>
    <source>
        <strain evidence="6">DSM 28700</strain>
    </source>
</reference>
<evidence type="ECO:0000313" key="6">
    <source>
        <dbReference type="EMBL" id="WAH36200.1"/>
    </source>
</evidence>
<gene>
    <name evidence="6" type="ORF">NZD86_18435</name>
</gene>
<dbReference type="Pfam" id="PF00725">
    <property type="entry name" value="3HCDH"/>
    <property type="match status" value="1"/>
</dbReference>
<dbReference type="EMBL" id="CP104064">
    <property type="protein sequence ID" value="WAH36200.1"/>
    <property type="molecule type" value="Genomic_DNA"/>
</dbReference>
<dbReference type="PANTHER" id="PTHR48075">
    <property type="entry name" value="3-HYDROXYACYL-COA DEHYDROGENASE FAMILY PROTEIN"/>
    <property type="match status" value="1"/>
</dbReference>
<comment type="pathway">
    <text evidence="1">Lipid metabolism; butanoate metabolism.</text>
</comment>
<dbReference type="SUPFAM" id="SSF51735">
    <property type="entry name" value="NAD(P)-binding Rossmann-fold domains"/>
    <property type="match status" value="1"/>
</dbReference>
<dbReference type="SUPFAM" id="SSF48179">
    <property type="entry name" value="6-phosphogluconate dehydrogenase C-terminal domain-like"/>
    <property type="match status" value="1"/>
</dbReference>
<dbReference type="InterPro" id="IPR006176">
    <property type="entry name" value="3-OHacyl-CoA_DH_NAD-bd"/>
</dbReference>
<organism evidence="6 7">
    <name type="scientific">Alicyclobacillus dauci</name>
    <dbReference type="NCBI Taxonomy" id="1475485"/>
    <lineage>
        <taxon>Bacteria</taxon>
        <taxon>Bacillati</taxon>
        <taxon>Bacillota</taxon>
        <taxon>Bacilli</taxon>
        <taxon>Bacillales</taxon>
        <taxon>Alicyclobacillaceae</taxon>
        <taxon>Alicyclobacillus</taxon>
    </lineage>
</organism>
<comment type="similarity">
    <text evidence="2">Belongs to the 3-hydroxyacyl-CoA dehydrogenase family.</text>
</comment>
<keyword evidence="7" id="KW-1185">Reference proteome</keyword>
<dbReference type="InterPro" id="IPR036291">
    <property type="entry name" value="NAD(P)-bd_dom_sf"/>
</dbReference>
<dbReference type="RefSeq" id="WP_268043520.1">
    <property type="nucleotide sequence ID" value="NZ_CP104064.1"/>
</dbReference>
<sequence>MKVLLLGATDVSRCVLKACLKSRGIEIFVYDPYIEELDDANSKFKHSLPSLHRLKNIEFLTEIPFDLEPDLVIDCLPDDSTQGQFLEEVDGVLNSHPVYITTSKLYSVSELSRMIEQPEKMIGMQFVLPFDEIEFVEIVRGMRTSQATIDVTTDFVQHLSKKYYIVKDVPGYVLNRMLLVVINEAVSILHEGLATPQQVDETLRHGLGMKKGALQLADEIGLNRVVKMANAMASGLNNSRYQPHYLLLDMVNSGLTGKEMSSGFYSYLADILDFPYLST</sequence>
<dbReference type="Gene3D" id="1.10.1040.10">
    <property type="entry name" value="N-(1-d-carboxylethyl)-l-norvaline Dehydrogenase, domain 2"/>
    <property type="match status" value="1"/>
</dbReference>
<dbReference type="InterPro" id="IPR006108">
    <property type="entry name" value="3HC_DH_C"/>
</dbReference>
<name>A0ABY6Z2I7_9BACL</name>
<dbReference type="Pfam" id="PF02737">
    <property type="entry name" value="3HCDH_N"/>
    <property type="match status" value="1"/>
</dbReference>
<dbReference type="Gene3D" id="3.40.50.720">
    <property type="entry name" value="NAD(P)-binding Rossmann-like Domain"/>
    <property type="match status" value="1"/>
</dbReference>
<evidence type="ECO:0000256" key="2">
    <source>
        <dbReference type="ARBA" id="ARBA00009463"/>
    </source>
</evidence>
<evidence type="ECO:0000313" key="7">
    <source>
        <dbReference type="Proteomes" id="UP001164803"/>
    </source>
</evidence>
<feature type="domain" description="3-hydroxyacyl-CoA dehydrogenase C-terminal" evidence="4">
    <location>
        <begin position="171"/>
        <end position="267"/>
    </location>
</feature>
<evidence type="ECO:0000259" key="4">
    <source>
        <dbReference type="Pfam" id="PF00725"/>
    </source>
</evidence>
<protein>
    <submittedName>
        <fullName evidence="6">3-hydroxyacyl-CoA dehydrogenase family protein</fullName>
    </submittedName>
</protein>
<dbReference type="Proteomes" id="UP001164803">
    <property type="component" value="Chromosome"/>
</dbReference>
<evidence type="ECO:0000259" key="5">
    <source>
        <dbReference type="Pfam" id="PF02737"/>
    </source>
</evidence>
<evidence type="ECO:0000256" key="1">
    <source>
        <dbReference type="ARBA" id="ARBA00005086"/>
    </source>
</evidence>
<dbReference type="PANTHER" id="PTHR48075:SF5">
    <property type="entry name" value="3-HYDROXYBUTYRYL-COA DEHYDROGENASE"/>
    <property type="match status" value="1"/>
</dbReference>